<dbReference type="Gene3D" id="1.10.506.10">
    <property type="entry name" value="GTPase Activation - p120gap, domain 1"/>
    <property type="match status" value="1"/>
</dbReference>
<dbReference type="InterPro" id="IPR058923">
    <property type="entry name" value="RCC1-like_dom"/>
</dbReference>
<evidence type="ECO:0000313" key="6">
    <source>
        <dbReference type="Proteomes" id="UP000604046"/>
    </source>
</evidence>
<feature type="compositionally biased region" description="Polar residues" evidence="3">
    <location>
        <begin position="440"/>
        <end position="452"/>
    </location>
</feature>
<feature type="domain" description="RCC1-like" evidence="4">
    <location>
        <begin position="369"/>
        <end position="717"/>
    </location>
</feature>
<dbReference type="InterPro" id="IPR000408">
    <property type="entry name" value="Reg_chr_condens"/>
</dbReference>
<name>A0A812UHV3_9DINO</name>
<proteinExistence type="predicted"/>
<feature type="repeat" description="RCC1" evidence="2">
    <location>
        <begin position="672"/>
        <end position="722"/>
    </location>
</feature>
<dbReference type="InterPro" id="IPR051709">
    <property type="entry name" value="Ub-ligase/GTPase-reg"/>
</dbReference>
<evidence type="ECO:0000256" key="2">
    <source>
        <dbReference type="PROSITE-ProRule" id="PRU00235"/>
    </source>
</evidence>
<dbReference type="Proteomes" id="UP000604046">
    <property type="component" value="Unassembled WGS sequence"/>
</dbReference>
<organism evidence="5 6">
    <name type="scientific">Symbiodinium natans</name>
    <dbReference type="NCBI Taxonomy" id="878477"/>
    <lineage>
        <taxon>Eukaryota</taxon>
        <taxon>Sar</taxon>
        <taxon>Alveolata</taxon>
        <taxon>Dinophyceae</taxon>
        <taxon>Suessiales</taxon>
        <taxon>Symbiodiniaceae</taxon>
        <taxon>Symbiodinium</taxon>
    </lineage>
</organism>
<feature type="repeat" description="RCC1" evidence="2">
    <location>
        <begin position="783"/>
        <end position="834"/>
    </location>
</feature>
<dbReference type="SUPFAM" id="SSF48350">
    <property type="entry name" value="GTPase activation domain, GAP"/>
    <property type="match status" value="1"/>
</dbReference>
<dbReference type="EMBL" id="CAJNDS010002714">
    <property type="protein sequence ID" value="CAE7571358.1"/>
    <property type="molecule type" value="Genomic_DNA"/>
</dbReference>
<dbReference type="SUPFAM" id="SSF50985">
    <property type="entry name" value="RCC1/BLIP-II"/>
    <property type="match status" value="4"/>
</dbReference>
<feature type="repeat" description="RCC1" evidence="2">
    <location>
        <begin position="105"/>
        <end position="169"/>
    </location>
</feature>
<keyword evidence="1" id="KW-0677">Repeat</keyword>
<gene>
    <name evidence="5" type="primary">Herc4</name>
    <name evidence="5" type="ORF">SNAT2548_LOCUS32544</name>
</gene>
<evidence type="ECO:0000256" key="3">
    <source>
        <dbReference type="SAM" id="MobiDB-lite"/>
    </source>
</evidence>
<dbReference type="Pfam" id="PF25390">
    <property type="entry name" value="WD40_RLD"/>
    <property type="match status" value="1"/>
</dbReference>
<dbReference type="Pfam" id="PF13540">
    <property type="entry name" value="RCC1_2"/>
    <property type="match status" value="1"/>
</dbReference>
<dbReference type="PRINTS" id="PR00633">
    <property type="entry name" value="RCCNDNSATION"/>
</dbReference>
<feature type="repeat" description="RCC1" evidence="2">
    <location>
        <begin position="45"/>
        <end position="100"/>
    </location>
</feature>
<dbReference type="PANTHER" id="PTHR45622:SF58">
    <property type="entry name" value="REGULATOR OF CHROMOSOME CONDENSATION DOMAIN-CONTAINING PROTEIN"/>
    <property type="match status" value="1"/>
</dbReference>
<dbReference type="Pfam" id="PF00415">
    <property type="entry name" value="RCC1"/>
    <property type="match status" value="4"/>
</dbReference>
<evidence type="ECO:0000313" key="5">
    <source>
        <dbReference type="EMBL" id="CAE7571358.1"/>
    </source>
</evidence>
<feature type="repeat" description="RCC1" evidence="2">
    <location>
        <begin position="287"/>
        <end position="338"/>
    </location>
</feature>
<sequence length="1753" mass="191796">MDSGVHCAQFAYATPPKKISCGIHHSVSISNLSSPGEYLYDSHAPIVYGWGRNVYSVIGLGEEVRSANVPAHVRCPDFEALPGVYEVACGHSHTLFLRKTADGGGEVYGCGLGNRGRQGYRNPDADEDDTPEVEDIWYVTSPKPIPIGRGVPVVRIVCGSDHSMVLDAHGFLYAWGQNGSGQCGVGRTGDVLSAQRVVLPTVKGGQVLVAHMAAGSHHSLFVSAKDGNVGSTAGGKVYVWGSNAEGRLGLGHDEDQLSPILVEALQTTKVALAAAGEAHTGVVDMNGGLWMWGQGSYGRLGLGEPIDVPLPRRIPIPEELPVMQLALGSFHSVALVGTGRSQALYTWGYGEALGNKVGGGVSPSPLVVVLEELSKVQVLQIAAGPYHTLVMMEDGELISFGQGSSGRLGTGASKNQKLPVKLPGAAGFATKLRNPDRSGEASQPRSPSNVQKRNLDDPSERSMKRTAGTSAVGNGKQGWEIAQLECGDMFTAAVSWQGALYTWGSGARGQLGTGSLQDSWVPKAVRFPSGRLVRSIACGREHCVAITYDGNAYAWGKGDKGQLGVGRNEDTAVPRLVQGIADVLLCAAGEDHTGAICRGEDDNELYMWGSSEMGKLGLGAAGLSSTDSPPVVVKAFSKADNPYRVPVALSCGQYHTAVVCAREGSEEEKIAGRVWTFGGGWYGRLGHNDMENQFEPKLVQSLLTRVRSVHCGAYHTCALSYEKGVVNDNGEPAGDLWVWGRGRCIGEHEHAKVPIKFMQIDGQPKVTCVATSDLTNMIVTSAGLVYAWGDNRSGQIGLDGGRKESPQPEIIRNLPQPPILMCAGPAHMAIYGRNKVMMAWGNQSCGRLGLQEKKMEKVIFKPRVVRAEWASIEALGGTEAEEEGGDKKKVTAAALATLGDDSISKDINESVISEGSSVNFDEGEAGEMSTKANLLHAFTSGQKVQRFSTMQTMLKEEPDSNKMGSLHKHEKELKKTVVSAVQDLVTVTEKERRVAMFQERVQKGIDYLNGVLQGPVPHERERDGLDASLMQKLPAYQELFSVLQLQVSYLATLSMTIKDEEAAEVFVKVVCAIFADLYDDRIRNLFVLLMQMMVFKELEQSKHIDDVFLSTSRTFKLFSFFALHEVHFDSVVQPLMDCHRMDEQNQPVTVMGMVTYKTLERGQTWSLDFNDYLKSPSIAAKLKEQAAQELRADFTKELEAFYDFFKVDVVSAISRLYLPSSFWSFFAFCRETIKEFQLVGNEEDEAGTEVELQMCEPLFRLLISGIILPVLSQPKKYGGREVGLRRCEKNNFEGDVLFNLRTVVEAFEDMVLIVPSGKKALNKIGSRLRPEILRYILERLMTGADEPDTMVTVQTFLAHYDRLPKSIYVSTSQLVMFQNMILSNVNKIRLTSGDPLDEATKKIGLWSEDHVKEAKSKADKGLEVLHRVEIQHRFFFTDLSMTVCPASKCTVPLRLSSAAGSGQGANEGAVEQNVDVIRTLKEDNPHKVLEDLFRHLPMLTATNFQDLYTELEAMVAQFVATENVVWEKKVSEGLIAVADLIDTETSPEEVLDTMASVILARNRHSRYLQSVLAGLSQLSVARDRHGEEIRRTETELKALIQHSKTMHLPTRILDVAKAESAILRGSEINFLIRKQAAKVRTKTGNKVVRVRLTDLMEKGQVLACYSELDTVQENVYLTLWSSDSDVIIHVGLLDDEGFLLEFVKQFPVAESLIKQVALADRSATIGLPSEGPVLMKWRALELANLLKSVPPAD</sequence>
<dbReference type="InterPro" id="IPR009091">
    <property type="entry name" value="RCC1/BLIP-II"/>
</dbReference>
<feature type="region of interest" description="Disordered" evidence="3">
    <location>
        <begin position="429"/>
        <end position="474"/>
    </location>
</feature>
<evidence type="ECO:0000259" key="4">
    <source>
        <dbReference type="Pfam" id="PF25390"/>
    </source>
</evidence>
<feature type="repeat" description="RCC1" evidence="2">
    <location>
        <begin position="603"/>
        <end position="662"/>
    </location>
</feature>
<dbReference type="Gene3D" id="2.130.10.30">
    <property type="entry name" value="Regulator of chromosome condensation 1/beta-lactamase-inhibitor protein II"/>
    <property type="match status" value="4"/>
</dbReference>
<accession>A0A812UHV3</accession>
<feature type="repeat" description="RCC1" evidence="2">
    <location>
        <begin position="170"/>
        <end position="225"/>
    </location>
</feature>
<dbReference type="OrthoDB" id="8068875at2759"/>
<reference evidence="5" key="1">
    <citation type="submission" date="2021-02" db="EMBL/GenBank/DDBJ databases">
        <authorList>
            <person name="Dougan E. K."/>
            <person name="Rhodes N."/>
            <person name="Thang M."/>
            <person name="Chan C."/>
        </authorList>
    </citation>
    <scope>NUCLEOTIDE SEQUENCE</scope>
</reference>
<comment type="caution">
    <text evidence="5">The sequence shown here is derived from an EMBL/GenBank/DDBJ whole genome shotgun (WGS) entry which is preliminary data.</text>
</comment>
<evidence type="ECO:0000256" key="1">
    <source>
        <dbReference type="ARBA" id="ARBA00022737"/>
    </source>
</evidence>
<dbReference type="InterPro" id="IPR008936">
    <property type="entry name" value="Rho_GTPase_activation_prot"/>
</dbReference>
<feature type="repeat" description="RCC1" evidence="2">
    <location>
        <begin position="342"/>
        <end position="394"/>
    </location>
</feature>
<dbReference type="PROSITE" id="PS50012">
    <property type="entry name" value="RCC1_3"/>
    <property type="match status" value="11"/>
</dbReference>
<feature type="compositionally biased region" description="Basic and acidic residues" evidence="3">
    <location>
        <begin position="453"/>
        <end position="463"/>
    </location>
</feature>
<feature type="repeat" description="RCC1" evidence="2">
    <location>
        <begin position="498"/>
        <end position="549"/>
    </location>
</feature>
<feature type="repeat" description="RCC1" evidence="2">
    <location>
        <begin position="235"/>
        <end position="286"/>
    </location>
</feature>
<feature type="repeat" description="RCC1" evidence="2">
    <location>
        <begin position="550"/>
        <end position="599"/>
    </location>
</feature>
<dbReference type="PROSITE" id="PS00626">
    <property type="entry name" value="RCC1_2"/>
    <property type="match status" value="3"/>
</dbReference>
<dbReference type="PANTHER" id="PTHR45622">
    <property type="entry name" value="UBIQUITIN-PROTEIN LIGASE E3A-RELATED"/>
    <property type="match status" value="1"/>
</dbReference>
<protein>
    <submittedName>
        <fullName evidence="5">Herc4 protein</fullName>
    </submittedName>
</protein>
<keyword evidence="6" id="KW-1185">Reference proteome</keyword>